<protein>
    <recommendedName>
        <fullName evidence="2">NB-ARC domain-containing protein</fullName>
    </recommendedName>
</protein>
<evidence type="ECO:0000256" key="1">
    <source>
        <dbReference type="ARBA" id="ARBA00022821"/>
    </source>
</evidence>
<dbReference type="PANTHER" id="PTHR36766:SF70">
    <property type="entry name" value="DISEASE RESISTANCE PROTEIN RGA4"/>
    <property type="match status" value="1"/>
</dbReference>
<feature type="domain" description="NB-ARC" evidence="2">
    <location>
        <begin position="93"/>
        <end position="176"/>
    </location>
</feature>
<proteinExistence type="predicted"/>
<dbReference type="GO" id="GO:0006952">
    <property type="term" value="P:defense response"/>
    <property type="evidence" value="ECO:0007669"/>
    <property type="project" value="UniProtKB-KW"/>
</dbReference>
<dbReference type="SUPFAM" id="SSF52540">
    <property type="entry name" value="P-loop containing nucleoside triphosphate hydrolases"/>
    <property type="match status" value="1"/>
</dbReference>
<reference evidence="3 4" key="1">
    <citation type="journal article" date="2021" name="Commun. Biol.">
        <title>The genome of Shorea leprosula (Dipterocarpaceae) highlights the ecological relevance of drought in aseasonal tropical rainforests.</title>
        <authorList>
            <person name="Ng K.K.S."/>
            <person name="Kobayashi M.J."/>
            <person name="Fawcett J.A."/>
            <person name="Hatakeyama M."/>
            <person name="Paape T."/>
            <person name="Ng C.H."/>
            <person name="Ang C.C."/>
            <person name="Tnah L.H."/>
            <person name="Lee C.T."/>
            <person name="Nishiyama T."/>
            <person name="Sese J."/>
            <person name="O'Brien M.J."/>
            <person name="Copetti D."/>
            <person name="Mohd Noor M.I."/>
            <person name="Ong R.C."/>
            <person name="Putra M."/>
            <person name="Sireger I.Z."/>
            <person name="Indrioko S."/>
            <person name="Kosugi Y."/>
            <person name="Izuno A."/>
            <person name="Isagi Y."/>
            <person name="Lee S.L."/>
            <person name="Shimizu K.K."/>
        </authorList>
    </citation>
    <scope>NUCLEOTIDE SEQUENCE [LARGE SCALE GENOMIC DNA]</scope>
    <source>
        <strain evidence="3">214</strain>
    </source>
</reference>
<dbReference type="GO" id="GO:0043531">
    <property type="term" value="F:ADP binding"/>
    <property type="evidence" value="ECO:0007669"/>
    <property type="project" value="InterPro"/>
</dbReference>
<accession>A0AAV5LJ65</accession>
<dbReference type="Proteomes" id="UP001054252">
    <property type="component" value="Unassembled WGS sequence"/>
</dbReference>
<dbReference type="InterPro" id="IPR042197">
    <property type="entry name" value="Apaf_helical"/>
</dbReference>
<keyword evidence="1" id="KW-0611">Plant defense</keyword>
<organism evidence="3 4">
    <name type="scientific">Rubroshorea leprosula</name>
    <dbReference type="NCBI Taxonomy" id="152421"/>
    <lineage>
        <taxon>Eukaryota</taxon>
        <taxon>Viridiplantae</taxon>
        <taxon>Streptophyta</taxon>
        <taxon>Embryophyta</taxon>
        <taxon>Tracheophyta</taxon>
        <taxon>Spermatophyta</taxon>
        <taxon>Magnoliopsida</taxon>
        <taxon>eudicotyledons</taxon>
        <taxon>Gunneridae</taxon>
        <taxon>Pentapetalae</taxon>
        <taxon>rosids</taxon>
        <taxon>malvids</taxon>
        <taxon>Malvales</taxon>
        <taxon>Dipterocarpaceae</taxon>
        <taxon>Rubroshorea</taxon>
    </lineage>
</organism>
<gene>
    <name evidence="3" type="ORF">SLEP1_g45228</name>
</gene>
<name>A0AAV5LJ65_9ROSI</name>
<dbReference type="PANTHER" id="PTHR36766">
    <property type="entry name" value="PLANT BROAD-SPECTRUM MILDEW RESISTANCE PROTEIN RPW8"/>
    <property type="match status" value="1"/>
</dbReference>
<sequence length="244" mass="27628">MATALISCLAEELGDIALVEIREMIEVIVTFREEGSSMKDLISKLLCETECVEFKEVISGFDMGGRGWKNSSCPTHKKLFLHLHPSLSRDDLHSIRYLAPLFESLEEKKIFLVLDDVWKCRCDDRNFLRRAAVGSRILVTTRDYGVAAGMMKSSSTFYLKQLTQEVSWLILSQEAFIGWGEEECGSLKDIGWKTAEKSKGLPLAAKTLRCLLRFKRTREEWENILYSDMGTGFGTGNILLLIGK</sequence>
<comment type="caution">
    <text evidence="3">The sequence shown here is derived from an EMBL/GenBank/DDBJ whole genome shotgun (WGS) entry which is preliminary data.</text>
</comment>
<keyword evidence="4" id="KW-1185">Reference proteome</keyword>
<dbReference type="InterPro" id="IPR002182">
    <property type="entry name" value="NB-ARC"/>
</dbReference>
<evidence type="ECO:0000259" key="2">
    <source>
        <dbReference type="Pfam" id="PF00931"/>
    </source>
</evidence>
<dbReference type="InterPro" id="IPR027417">
    <property type="entry name" value="P-loop_NTPase"/>
</dbReference>
<dbReference type="Gene3D" id="3.40.50.300">
    <property type="entry name" value="P-loop containing nucleotide triphosphate hydrolases"/>
    <property type="match status" value="1"/>
</dbReference>
<dbReference type="EMBL" id="BPVZ01000121">
    <property type="protein sequence ID" value="GKV37169.1"/>
    <property type="molecule type" value="Genomic_DNA"/>
</dbReference>
<dbReference type="Pfam" id="PF00931">
    <property type="entry name" value="NB-ARC"/>
    <property type="match status" value="1"/>
</dbReference>
<dbReference type="Gene3D" id="1.10.8.430">
    <property type="entry name" value="Helical domain of apoptotic protease-activating factors"/>
    <property type="match status" value="1"/>
</dbReference>
<evidence type="ECO:0000313" key="3">
    <source>
        <dbReference type="EMBL" id="GKV37169.1"/>
    </source>
</evidence>
<dbReference type="AlphaFoldDB" id="A0AAV5LJ65"/>
<dbReference type="PRINTS" id="PR00364">
    <property type="entry name" value="DISEASERSIST"/>
</dbReference>
<evidence type="ECO:0000313" key="4">
    <source>
        <dbReference type="Proteomes" id="UP001054252"/>
    </source>
</evidence>